<dbReference type="PANTHER" id="PTHR31862">
    <property type="entry name" value="UPF0261 DOMAIN PROTEIN (AFU_ORTHOLOGUE AFUA_1G10120)"/>
    <property type="match status" value="1"/>
</dbReference>
<dbReference type="Pfam" id="PF06792">
    <property type="entry name" value="UPF0261"/>
    <property type="match status" value="1"/>
</dbReference>
<evidence type="ECO:0000259" key="1">
    <source>
        <dbReference type="Pfam" id="PF06792"/>
    </source>
</evidence>
<reference evidence="3 4" key="1">
    <citation type="journal article" date="2018" name="Science">
        <title>The opium poppy genome and morphinan production.</title>
        <authorList>
            <person name="Guo L."/>
            <person name="Winzer T."/>
            <person name="Yang X."/>
            <person name="Li Y."/>
            <person name="Ning Z."/>
            <person name="He Z."/>
            <person name="Teodor R."/>
            <person name="Lu Y."/>
            <person name="Bowser T.A."/>
            <person name="Graham I.A."/>
            <person name="Ye K."/>
        </authorList>
    </citation>
    <scope>NUCLEOTIDE SEQUENCE [LARGE SCALE GENOMIC DNA]</scope>
    <source>
        <strain evidence="4">cv. HN1</strain>
        <tissue evidence="3">Leaves</tissue>
    </source>
</reference>
<dbReference type="STRING" id="3469.A0A4Y7IZD8"/>
<dbReference type="PANTHER" id="PTHR31862:SF1">
    <property type="entry name" value="UPF0261 DOMAIN PROTEIN (AFU_ORTHOLOGUE AFUA_1G10120)"/>
    <property type="match status" value="1"/>
</dbReference>
<dbReference type="InterPro" id="IPR051353">
    <property type="entry name" value="Tobamovirus_resist_UPF0261"/>
</dbReference>
<dbReference type="EMBL" id="CM010717">
    <property type="protein sequence ID" value="RZC53122.1"/>
    <property type="molecule type" value="Genomic_DNA"/>
</dbReference>
<protein>
    <submittedName>
        <fullName evidence="3">Uncharacterized protein</fullName>
    </submittedName>
</protein>
<accession>A0A4Y7IZD8</accession>
<evidence type="ECO:0000313" key="3">
    <source>
        <dbReference type="EMBL" id="RZC53122.1"/>
    </source>
</evidence>
<dbReference type="AlphaFoldDB" id="A0A4Y7IZD8"/>
<dbReference type="InterPro" id="IPR044122">
    <property type="entry name" value="UPF0261_N"/>
</dbReference>
<evidence type="ECO:0000313" key="4">
    <source>
        <dbReference type="Proteomes" id="UP000316621"/>
    </source>
</evidence>
<dbReference type="NCBIfam" id="NF002674">
    <property type="entry name" value="PRK02399.1-2"/>
    <property type="match status" value="1"/>
</dbReference>
<gene>
    <name evidence="3" type="ORF">C5167_011982</name>
</gene>
<dbReference type="Gene3D" id="3.40.50.12020">
    <property type="entry name" value="Uncharacterised protein family UPF0261, NN domain"/>
    <property type="match status" value="1"/>
</dbReference>
<dbReference type="Proteomes" id="UP000316621">
    <property type="component" value="Chromosome 3"/>
</dbReference>
<dbReference type="CDD" id="cd15488">
    <property type="entry name" value="Tm-1-like"/>
    <property type="match status" value="1"/>
</dbReference>
<proteinExistence type="predicted"/>
<name>A0A4Y7IZD8_PAPSO</name>
<keyword evidence="4" id="KW-1185">Reference proteome</keyword>
<organism evidence="3 4">
    <name type="scientific">Papaver somniferum</name>
    <name type="common">Opium poppy</name>
    <dbReference type="NCBI Taxonomy" id="3469"/>
    <lineage>
        <taxon>Eukaryota</taxon>
        <taxon>Viridiplantae</taxon>
        <taxon>Streptophyta</taxon>
        <taxon>Embryophyta</taxon>
        <taxon>Tracheophyta</taxon>
        <taxon>Spermatophyta</taxon>
        <taxon>Magnoliopsida</taxon>
        <taxon>Ranunculales</taxon>
        <taxon>Papaveraceae</taxon>
        <taxon>Papaveroideae</taxon>
        <taxon>Papaver</taxon>
    </lineage>
</organism>
<dbReference type="Gramene" id="RZC53122">
    <property type="protein sequence ID" value="RZC53122"/>
    <property type="gene ID" value="C5167_011982"/>
</dbReference>
<dbReference type="Pfam" id="PF23189">
    <property type="entry name" value="UPF0261_C"/>
    <property type="match status" value="1"/>
</dbReference>
<dbReference type="InterPro" id="IPR056778">
    <property type="entry name" value="UPF0261_C"/>
</dbReference>
<dbReference type="PIRSF" id="PIRSF033271">
    <property type="entry name" value="UCP033271"/>
    <property type="match status" value="1"/>
</dbReference>
<feature type="domain" description="UPF0261" evidence="1">
    <location>
        <begin position="22"/>
        <end position="218"/>
    </location>
</feature>
<sequence length="449" mass="48847">MDVLAFTQIIQVKMGDDNKVLRVFCIATADTKLEELLFLSDSVQSNLDIFCKNNQCDDHSFEIQVTVVDVSADTHTKDAVSFKNFPYVTREEILSNYKQHDETFEETDLPNDRGEAVAVMSKSLKNFLKKTLDDQLLAGAIGLGGTGGTSLLSNALRELPVGIPKFIISTVASGHTSHYIGTSDLILLPSVIDICGINSISRVVFCNAGAAFAGMVAGRIFGLKNTSNVTKKLTVGITMAGITNPCVNVVKERLEKLGFETLVFHATGVGGRAMEDLVRSGYIQAIMDITTTEVADYLVGGIMGCDSSRFDAGLETGVPLVLSVGALDVSTFRAEQVPSLFNQRNLLMHNEQITAMRTTAEESKRFASFIAEKLNKASSKIRICLPEKGISSLDSPGKPFYDPVATTTLIDEILNLVVTNDDLQVKKCPYHINDREFADVLVDSLLQIL</sequence>
<feature type="domain" description="UPF0261" evidence="2">
    <location>
        <begin position="232"/>
        <end position="448"/>
    </location>
</feature>
<dbReference type="InterPro" id="IPR008322">
    <property type="entry name" value="UPF0261"/>
</dbReference>
<evidence type="ECO:0000259" key="2">
    <source>
        <dbReference type="Pfam" id="PF23189"/>
    </source>
</evidence>
<dbReference type="Gene3D" id="3.40.50.12030">
    <property type="entry name" value="Uncharacterised protein family UPF0261, NC domain"/>
    <property type="match status" value="1"/>
</dbReference>